<protein>
    <submittedName>
        <fullName evidence="2">Uncharacterized protein</fullName>
    </submittedName>
</protein>
<dbReference type="EMBL" id="CP109441">
    <property type="protein sequence ID" value="WUV49726.1"/>
    <property type="molecule type" value="Genomic_DNA"/>
</dbReference>
<feature type="signal peptide" evidence="1">
    <location>
        <begin position="1"/>
        <end position="25"/>
    </location>
</feature>
<keyword evidence="1" id="KW-0732">Signal</keyword>
<organism evidence="2 3">
    <name type="scientific">Nocardia vinacea</name>
    <dbReference type="NCBI Taxonomy" id="96468"/>
    <lineage>
        <taxon>Bacteria</taxon>
        <taxon>Bacillati</taxon>
        <taxon>Actinomycetota</taxon>
        <taxon>Actinomycetes</taxon>
        <taxon>Mycobacteriales</taxon>
        <taxon>Nocardiaceae</taxon>
        <taxon>Nocardia</taxon>
    </lineage>
</organism>
<accession>A0ABZ1Z371</accession>
<reference evidence="2" key="1">
    <citation type="submission" date="2022-10" db="EMBL/GenBank/DDBJ databases">
        <title>The complete genomes of actinobacterial strains from the NBC collection.</title>
        <authorList>
            <person name="Joergensen T.S."/>
            <person name="Alvarez Arevalo M."/>
            <person name="Sterndorff E.B."/>
            <person name="Faurdal D."/>
            <person name="Vuksanovic O."/>
            <person name="Mourched A.-S."/>
            <person name="Charusanti P."/>
            <person name="Shaw S."/>
            <person name="Blin K."/>
            <person name="Weber T."/>
        </authorList>
    </citation>
    <scope>NUCLEOTIDE SEQUENCE</scope>
    <source>
        <strain evidence="2">NBC_01482</strain>
    </source>
</reference>
<gene>
    <name evidence="2" type="ORF">OG563_16900</name>
</gene>
<sequence>MRANRVFFMGTVVLTLGFPSLFLGAAGPATADSGIVDPEVIDSEVVDAALDYGGGCVLYPDNPAATIDSLRLRCSAEQQDAIFRDAPRGEVPRGVTNGWVTRPPIMEAVAPALWIGKNFYTGPDGGFLVNRVTPAGLEAWQADVYTAPAITDGGPTWALNYAPSPTPQVYDEIREVTPNVWFGYSWWRGYFQTTLLLTFALTY</sequence>
<feature type="chain" id="PRO_5045152412" evidence="1">
    <location>
        <begin position="26"/>
        <end position="203"/>
    </location>
</feature>
<evidence type="ECO:0000256" key="1">
    <source>
        <dbReference type="SAM" id="SignalP"/>
    </source>
</evidence>
<evidence type="ECO:0000313" key="2">
    <source>
        <dbReference type="EMBL" id="WUV49726.1"/>
    </source>
</evidence>
<evidence type="ECO:0000313" key="3">
    <source>
        <dbReference type="Proteomes" id="UP001432062"/>
    </source>
</evidence>
<dbReference type="RefSeq" id="WP_327094473.1">
    <property type="nucleotide sequence ID" value="NZ_CP109149.1"/>
</dbReference>
<dbReference type="Proteomes" id="UP001432062">
    <property type="component" value="Chromosome"/>
</dbReference>
<proteinExistence type="predicted"/>
<keyword evidence="3" id="KW-1185">Reference proteome</keyword>
<name>A0ABZ1Z371_9NOCA</name>